<reference evidence="5" key="4">
    <citation type="journal article" date="2022" name="Microb. Genom.">
        <title>A global pangenome for the wheat fungal pathogen Pyrenophora tritici-repentis and prediction of effector protein structural homology.</title>
        <authorList>
            <person name="Moolhuijzen P.M."/>
            <person name="See P.T."/>
            <person name="Shi G."/>
            <person name="Powell H.R."/>
            <person name="Cockram J."/>
            <person name="Jorgensen L.N."/>
            <person name="Benslimane H."/>
            <person name="Strelkov S.E."/>
            <person name="Turner J."/>
            <person name="Liu Z."/>
            <person name="Moffat C.S."/>
        </authorList>
    </citation>
    <scope>NUCLEOTIDE SEQUENCE [LARGE SCALE GENOMIC DNA]</scope>
</reference>
<reference evidence="3" key="2">
    <citation type="submission" date="2021-05" db="EMBL/GenBank/DDBJ databases">
        <authorList>
            <person name="Moolhuijzen P.M."/>
            <person name="Moffat C.S."/>
        </authorList>
    </citation>
    <scope>NUCLEOTIDE SEQUENCE</scope>
    <source>
        <strain evidence="3">86-124</strain>
    </source>
</reference>
<evidence type="ECO:0000313" key="3">
    <source>
        <dbReference type="EMBL" id="KAI1517692.1"/>
    </source>
</evidence>
<organism evidence="3 5">
    <name type="scientific">Pyrenophora tritici-repentis</name>
    <dbReference type="NCBI Taxonomy" id="45151"/>
    <lineage>
        <taxon>Eukaryota</taxon>
        <taxon>Fungi</taxon>
        <taxon>Dikarya</taxon>
        <taxon>Ascomycota</taxon>
        <taxon>Pezizomycotina</taxon>
        <taxon>Dothideomycetes</taxon>
        <taxon>Pleosporomycetidae</taxon>
        <taxon>Pleosporales</taxon>
        <taxon>Pleosporineae</taxon>
        <taxon>Pleosporaceae</taxon>
        <taxon>Pyrenophora</taxon>
    </lineage>
</organism>
<dbReference type="AlphaFoldDB" id="A0A2W1EVB7"/>
<accession>A0A2W1EVB7</accession>
<reference evidence="3" key="3">
    <citation type="journal article" date="2022" name="bioRxiv">
        <title>A global pangenome for the wheat fungal pathogen Pyrenophora tritici-repentis and prediction of effector protein structural homology.</title>
        <authorList>
            <person name="Moolhuijzen P."/>
            <person name="See P.T."/>
            <person name="Shi G."/>
            <person name="Powell H.R."/>
            <person name="Cockram J."/>
            <person name="Jorgensen L.N."/>
            <person name="Benslimane H."/>
            <person name="Strelkov S.E."/>
            <person name="Turner J."/>
            <person name="Liu Z."/>
            <person name="Moffat C.S."/>
        </authorList>
    </citation>
    <scope>NUCLEOTIDE SEQUENCE</scope>
    <source>
        <strain evidence="3">86-124</strain>
    </source>
</reference>
<dbReference type="EMBL" id="NQIK02000001">
    <property type="protein sequence ID" value="KAF7578630.1"/>
    <property type="molecule type" value="Genomic_DNA"/>
</dbReference>
<feature type="compositionally biased region" description="Polar residues" evidence="1">
    <location>
        <begin position="69"/>
        <end position="86"/>
    </location>
</feature>
<gene>
    <name evidence="3" type="ORF">Ptr86124_002993</name>
    <name evidence="2" type="ORF">PtrM4_028700</name>
</gene>
<feature type="compositionally biased region" description="Low complexity" evidence="1">
    <location>
        <begin position="87"/>
        <end position="106"/>
    </location>
</feature>
<name>A0A2W1EVB7_9PLEO</name>
<evidence type="ECO:0000313" key="5">
    <source>
        <dbReference type="Proteomes" id="UP000249757"/>
    </source>
</evidence>
<sequence length="174" mass="19391">MDTSGAFIGNLFPKYPGPLQKPVPESISRNRQQKRIERLRKKRQDKARDKARVARRSRHRQSTSQTSTPKVQASEPSTNCSASCGKTTPAAATPDAVPSDTRVTVRTTPTRKLANPLEEVLNKKGTKLVGEQPQHRQVRDAAKIDAKSKINEATDNKAKLRSYTTLLKLKLHID</sequence>
<keyword evidence="5" id="KW-1185">Reference proteome</keyword>
<dbReference type="OrthoDB" id="10585680at2759"/>
<dbReference type="Proteomes" id="UP000249757">
    <property type="component" value="Unassembled WGS sequence"/>
</dbReference>
<evidence type="ECO:0000313" key="2">
    <source>
        <dbReference type="EMBL" id="KAF7578630.1"/>
    </source>
</evidence>
<protein>
    <submittedName>
        <fullName evidence="3">Uncharacterized protein</fullName>
    </submittedName>
</protein>
<evidence type="ECO:0000313" key="4">
    <source>
        <dbReference type="Proteomes" id="UP000245464"/>
    </source>
</evidence>
<comment type="caution">
    <text evidence="3">The sequence shown here is derived from an EMBL/GenBank/DDBJ whole genome shotgun (WGS) entry which is preliminary data.</text>
</comment>
<dbReference type="EMBL" id="NRDI02000003">
    <property type="protein sequence ID" value="KAI1517692.1"/>
    <property type="molecule type" value="Genomic_DNA"/>
</dbReference>
<feature type="region of interest" description="Disordered" evidence="1">
    <location>
        <begin position="1"/>
        <end position="106"/>
    </location>
</feature>
<reference evidence="2 4" key="1">
    <citation type="journal article" date="2018" name="BMC Genomics">
        <title>Comparative genomics of the wheat fungal pathogen Pyrenophora tritici-repentis reveals chromosomal variations and genome plasticity.</title>
        <authorList>
            <person name="Moolhuijzen P."/>
            <person name="See P.T."/>
            <person name="Hane J.K."/>
            <person name="Shi G."/>
            <person name="Liu Z."/>
            <person name="Oliver R.P."/>
            <person name="Moffat C.S."/>
        </authorList>
    </citation>
    <scope>NUCLEOTIDE SEQUENCE [LARGE SCALE GENOMIC DNA]</scope>
    <source>
        <strain evidence="2">M4</strain>
    </source>
</reference>
<feature type="compositionally biased region" description="Basic residues" evidence="1">
    <location>
        <begin position="31"/>
        <end position="45"/>
    </location>
</feature>
<proteinExistence type="predicted"/>
<dbReference type="Proteomes" id="UP000245464">
    <property type="component" value="Chromosome 1"/>
</dbReference>
<evidence type="ECO:0000256" key="1">
    <source>
        <dbReference type="SAM" id="MobiDB-lite"/>
    </source>
</evidence>